<dbReference type="InterPro" id="IPR036259">
    <property type="entry name" value="MFS_trans_sf"/>
</dbReference>
<dbReference type="Proteomes" id="UP001148838">
    <property type="component" value="Unassembled WGS sequence"/>
</dbReference>
<dbReference type="PANTHER" id="PTHR11662:SF399">
    <property type="entry name" value="FI19708P1-RELATED"/>
    <property type="match status" value="1"/>
</dbReference>
<sequence>ACFGLSAERVPARYVLCLMFFLGLMVTFLLRVNINLAIVGMVNTTSLEQSNVSTQQVFNFRAVMMICELMMEKCVRDPTPKVIQQFCFNWLRENSGKNTHQAVPTVQGEFAWDEVEQSVILSSFFWGYLLFQVPGGRVAEVVGAKRVFGGAVVINGILSLVLPFFTRIHWILLLVIRALQGLSQLFLTGASLGTVVAMPLCGLVLNTWGWESVFYVSGVLALIWAAAWSVLMFDTPDLHPRISREERQYLKENLKEQHSDKERYDTIDEFKDVVRRAFQQITAAMLRRMSNRTWRRIILCEENDGRDAYPLDT</sequence>
<name>A0ABQ8T690_PERAM</name>
<keyword evidence="4 5" id="KW-0472">Membrane</keyword>
<reference evidence="6 7" key="1">
    <citation type="journal article" date="2022" name="Allergy">
        <title>Genome assembly and annotation of Periplaneta americana reveal a comprehensive cockroach allergen profile.</title>
        <authorList>
            <person name="Wang L."/>
            <person name="Xiong Q."/>
            <person name="Saelim N."/>
            <person name="Wang L."/>
            <person name="Nong W."/>
            <person name="Wan A.T."/>
            <person name="Shi M."/>
            <person name="Liu X."/>
            <person name="Cao Q."/>
            <person name="Hui J.H.L."/>
            <person name="Sookrung N."/>
            <person name="Leung T.F."/>
            <person name="Tungtrongchitr A."/>
            <person name="Tsui S.K.W."/>
        </authorList>
    </citation>
    <scope>NUCLEOTIDE SEQUENCE [LARGE SCALE GENOMIC DNA]</scope>
    <source>
        <strain evidence="6">PWHHKU_190912</strain>
    </source>
</reference>
<feature type="transmembrane region" description="Helical" evidence="5">
    <location>
        <begin position="185"/>
        <end position="208"/>
    </location>
</feature>
<evidence type="ECO:0000256" key="4">
    <source>
        <dbReference type="ARBA" id="ARBA00023136"/>
    </source>
</evidence>
<feature type="transmembrane region" description="Helical" evidence="5">
    <location>
        <begin position="147"/>
        <end position="173"/>
    </location>
</feature>
<dbReference type="InterPro" id="IPR050382">
    <property type="entry name" value="MFS_Na/Anion_cotransporter"/>
</dbReference>
<feature type="non-terminal residue" evidence="6">
    <location>
        <position position="1"/>
    </location>
</feature>
<gene>
    <name evidence="6" type="ORF">ANN_11323</name>
</gene>
<comment type="subcellular location">
    <subcellularLocation>
        <location evidence="1">Membrane</location>
        <topology evidence="1">Multi-pass membrane protein</topology>
    </subcellularLocation>
</comment>
<proteinExistence type="predicted"/>
<feature type="transmembrane region" description="Helical" evidence="5">
    <location>
        <begin position="12"/>
        <end position="32"/>
    </location>
</feature>
<dbReference type="InterPro" id="IPR011701">
    <property type="entry name" value="MFS"/>
</dbReference>
<dbReference type="SUPFAM" id="SSF103473">
    <property type="entry name" value="MFS general substrate transporter"/>
    <property type="match status" value="1"/>
</dbReference>
<feature type="transmembrane region" description="Helical" evidence="5">
    <location>
        <begin position="214"/>
        <end position="233"/>
    </location>
</feature>
<evidence type="ECO:0000256" key="1">
    <source>
        <dbReference type="ARBA" id="ARBA00004141"/>
    </source>
</evidence>
<organism evidence="6 7">
    <name type="scientific">Periplaneta americana</name>
    <name type="common">American cockroach</name>
    <name type="synonym">Blatta americana</name>
    <dbReference type="NCBI Taxonomy" id="6978"/>
    <lineage>
        <taxon>Eukaryota</taxon>
        <taxon>Metazoa</taxon>
        <taxon>Ecdysozoa</taxon>
        <taxon>Arthropoda</taxon>
        <taxon>Hexapoda</taxon>
        <taxon>Insecta</taxon>
        <taxon>Pterygota</taxon>
        <taxon>Neoptera</taxon>
        <taxon>Polyneoptera</taxon>
        <taxon>Dictyoptera</taxon>
        <taxon>Blattodea</taxon>
        <taxon>Blattoidea</taxon>
        <taxon>Blattidae</taxon>
        <taxon>Blattinae</taxon>
        <taxon>Periplaneta</taxon>
    </lineage>
</organism>
<keyword evidence="3 5" id="KW-1133">Transmembrane helix</keyword>
<dbReference type="Gene3D" id="1.20.1250.20">
    <property type="entry name" value="MFS general substrate transporter like domains"/>
    <property type="match status" value="2"/>
</dbReference>
<dbReference type="EMBL" id="JAJSOF020000015">
    <property type="protein sequence ID" value="KAJ4441468.1"/>
    <property type="molecule type" value="Genomic_DNA"/>
</dbReference>
<evidence type="ECO:0000256" key="5">
    <source>
        <dbReference type="SAM" id="Phobius"/>
    </source>
</evidence>
<evidence type="ECO:0000313" key="6">
    <source>
        <dbReference type="EMBL" id="KAJ4441468.1"/>
    </source>
</evidence>
<dbReference type="PANTHER" id="PTHR11662">
    <property type="entry name" value="SOLUTE CARRIER FAMILY 17"/>
    <property type="match status" value="1"/>
</dbReference>
<keyword evidence="7" id="KW-1185">Reference proteome</keyword>
<protein>
    <submittedName>
        <fullName evidence="6">Uncharacterized protein</fullName>
    </submittedName>
</protein>
<evidence type="ECO:0000256" key="2">
    <source>
        <dbReference type="ARBA" id="ARBA00022692"/>
    </source>
</evidence>
<comment type="caution">
    <text evidence="6">The sequence shown here is derived from an EMBL/GenBank/DDBJ whole genome shotgun (WGS) entry which is preliminary data.</text>
</comment>
<evidence type="ECO:0000256" key="3">
    <source>
        <dbReference type="ARBA" id="ARBA00022989"/>
    </source>
</evidence>
<evidence type="ECO:0000313" key="7">
    <source>
        <dbReference type="Proteomes" id="UP001148838"/>
    </source>
</evidence>
<keyword evidence="2 5" id="KW-0812">Transmembrane</keyword>
<dbReference type="Pfam" id="PF07690">
    <property type="entry name" value="MFS_1"/>
    <property type="match status" value="2"/>
</dbReference>
<accession>A0ABQ8T690</accession>